<dbReference type="PROSITE" id="PS00397">
    <property type="entry name" value="RECOMBINASES_1"/>
    <property type="match status" value="1"/>
</dbReference>
<dbReference type="EMBL" id="CP042436">
    <property type="protein sequence ID" value="QEC61711.1"/>
    <property type="molecule type" value="Genomic_DNA"/>
</dbReference>
<dbReference type="RefSeq" id="WP_147030288.1">
    <property type="nucleotide sequence ID" value="NZ_CP042436.1"/>
</dbReference>
<keyword evidence="3" id="KW-0233">DNA recombination</keyword>
<evidence type="ECO:0000259" key="7">
    <source>
        <dbReference type="PROSITE" id="PS51737"/>
    </source>
</evidence>
<dbReference type="InterPro" id="IPR036162">
    <property type="entry name" value="Resolvase-like_N_sf"/>
</dbReference>
<dbReference type="InterPro" id="IPR038109">
    <property type="entry name" value="DNA_bind_recomb_sf"/>
</dbReference>
<dbReference type="GO" id="GO:0000150">
    <property type="term" value="F:DNA strand exchange activity"/>
    <property type="evidence" value="ECO:0007669"/>
    <property type="project" value="InterPro"/>
</dbReference>
<evidence type="ECO:0000256" key="2">
    <source>
        <dbReference type="ARBA" id="ARBA00023125"/>
    </source>
</evidence>
<dbReference type="CDD" id="cd00338">
    <property type="entry name" value="Ser_Recombinase"/>
    <property type="match status" value="1"/>
</dbReference>
<sequence>MSRKKTNIELPLPNKLAIYIRVSTQQQAKEGISALDQKMRGEKLARELGWDFEFYDDSGLSGTKGIEDRQGLLKMLNDIEDRKIGGMYSVDIDRWSRDSNYEEPQYIITKLKEAGIKIYFPGGEFNLSDPNIELMGRIKGVFASYESLQTKARVKRGLERSMSEGKNAGGGAMVAYGYDRIDKVLHINEKEATVIKNIFELYIGGMGSFAIAGYLNDRGIPTKRNTTASGQMRIGKKRIVTIEDGAIIEDKQVKQPKEFKWRDSVVMSILKNPIYKGEKRFNDQKIPCPIIIEPNIFDSVQLLFAERKKFKSPPNSNDPNRITKNKFLLKGLLVCGRCFKSFYGKLRADLKDKAYVCLSQKYKNEWCGNKGVDIDFLNNLVWNECLNIEQAIVKHFERFEEENSYNGNSSIKDNLADVEFANKSLDEIQKSKLKLLRNFNEERISESDFKLLNSEYDNEIIIYEDKKATAEKALSVYRSKDKLIAHVKNYLKLIEPETATFEQKQSFIRAFIKRIILDRGLFWTNYRYPEAHRIIIEYKFDELTGLKMTNKVEVGYKPNGHRSGEITHEVNLSQHLWLGDEQTTGSRFLDNIEHKY</sequence>
<evidence type="ECO:0000313" key="9">
    <source>
        <dbReference type="Proteomes" id="UP000321479"/>
    </source>
</evidence>
<dbReference type="SMART" id="SM00857">
    <property type="entry name" value="Resolvase"/>
    <property type="match status" value="1"/>
</dbReference>
<dbReference type="InterPro" id="IPR025827">
    <property type="entry name" value="Zn_ribbon_recom_dom"/>
</dbReference>
<organism evidence="8 9">
    <name type="scientific">Mucilaginibacter ginsenosidivorans</name>
    <dbReference type="NCBI Taxonomy" id="398053"/>
    <lineage>
        <taxon>Bacteria</taxon>
        <taxon>Pseudomonadati</taxon>
        <taxon>Bacteroidota</taxon>
        <taxon>Sphingobacteriia</taxon>
        <taxon>Sphingobacteriales</taxon>
        <taxon>Sphingobacteriaceae</taxon>
        <taxon>Mucilaginibacter</taxon>
    </lineage>
</organism>
<dbReference type="OrthoDB" id="9797501at2"/>
<dbReference type="KEGG" id="mgin:FRZ54_03635"/>
<evidence type="ECO:0000256" key="4">
    <source>
        <dbReference type="PIRSR" id="PIRSR606118-50"/>
    </source>
</evidence>
<feature type="domain" description="Resolvase/invertase-type recombinase catalytic" evidence="6">
    <location>
        <begin position="15"/>
        <end position="165"/>
    </location>
</feature>
<evidence type="ECO:0000313" key="8">
    <source>
        <dbReference type="EMBL" id="QEC61711.1"/>
    </source>
</evidence>
<protein>
    <submittedName>
        <fullName evidence="8">Recombinase family protein</fullName>
    </submittedName>
</protein>
<dbReference type="PANTHER" id="PTHR30461:SF23">
    <property type="entry name" value="DNA RECOMBINASE-RELATED"/>
    <property type="match status" value="1"/>
</dbReference>
<evidence type="ECO:0000256" key="1">
    <source>
        <dbReference type="ARBA" id="ARBA00022908"/>
    </source>
</evidence>
<keyword evidence="1" id="KW-0229">DNA integration</keyword>
<reference evidence="8 9" key="1">
    <citation type="journal article" date="2017" name="Curr. Microbiol.">
        <title>Mucilaginibacter ginsenosidivorans sp. nov., Isolated from Soil of Ginseng Field.</title>
        <authorList>
            <person name="Kim M.M."/>
            <person name="Siddiqi M.Z."/>
            <person name="Im W.T."/>
        </authorList>
    </citation>
    <scope>NUCLEOTIDE SEQUENCE [LARGE SCALE GENOMIC DNA]</scope>
    <source>
        <strain evidence="8 9">Gsoil 3017</strain>
    </source>
</reference>
<dbReference type="Gene3D" id="3.40.50.1390">
    <property type="entry name" value="Resolvase, N-terminal catalytic domain"/>
    <property type="match status" value="1"/>
</dbReference>
<dbReference type="SUPFAM" id="SSF53041">
    <property type="entry name" value="Resolvase-like"/>
    <property type="match status" value="1"/>
</dbReference>
<feature type="domain" description="Recombinase" evidence="7">
    <location>
        <begin position="175"/>
        <end position="310"/>
    </location>
</feature>
<dbReference type="PROSITE" id="PS51737">
    <property type="entry name" value="RECOMBINASE_DNA_BIND"/>
    <property type="match status" value="1"/>
</dbReference>
<dbReference type="InterPro" id="IPR006118">
    <property type="entry name" value="Recombinase_CS"/>
</dbReference>
<dbReference type="Pfam" id="PF13408">
    <property type="entry name" value="Zn_ribbon_recom"/>
    <property type="match status" value="1"/>
</dbReference>
<dbReference type="Proteomes" id="UP000321479">
    <property type="component" value="Chromosome"/>
</dbReference>
<dbReference type="PROSITE" id="PS51736">
    <property type="entry name" value="RECOMBINASES_3"/>
    <property type="match status" value="1"/>
</dbReference>
<dbReference type="Gene3D" id="3.90.1750.20">
    <property type="entry name" value="Putative Large Serine Recombinase, Chain B, Domain 2"/>
    <property type="match status" value="1"/>
</dbReference>
<evidence type="ECO:0000256" key="3">
    <source>
        <dbReference type="ARBA" id="ARBA00023172"/>
    </source>
</evidence>
<dbReference type="AlphaFoldDB" id="A0A5B8UTJ3"/>
<gene>
    <name evidence="8" type="ORF">FRZ54_03635</name>
</gene>
<name>A0A5B8UTJ3_9SPHI</name>
<dbReference type="InterPro" id="IPR006119">
    <property type="entry name" value="Resolv_N"/>
</dbReference>
<dbReference type="GO" id="GO:0003677">
    <property type="term" value="F:DNA binding"/>
    <property type="evidence" value="ECO:0007669"/>
    <property type="project" value="UniProtKB-KW"/>
</dbReference>
<keyword evidence="2" id="KW-0238">DNA-binding</keyword>
<dbReference type="InterPro" id="IPR050639">
    <property type="entry name" value="SSR_resolvase"/>
</dbReference>
<evidence type="ECO:0000256" key="5">
    <source>
        <dbReference type="PROSITE-ProRule" id="PRU10137"/>
    </source>
</evidence>
<dbReference type="PANTHER" id="PTHR30461">
    <property type="entry name" value="DNA-INVERTASE FROM LAMBDOID PROPHAGE"/>
    <property type="match status" value="1"/>
</dbReference>
<feature type="active site" description="O-(5'-phospho-DNA)-serine intermediate" evidence="4 5">
    <location>
        <position position="23"/>
    </location>
</feature>
<accession>A0A5B8UTJ3</accession>
<evidence type="ECO:0000259" key="6">
    <source>
        <dbReference type="PROSITE" id="PS51736"/>
    </source>
</evidence>
<dbReference type="InterPro" id="IPR011109">
    <property type="entry name" value="DNA_bind_recombinase_dom"/>
</dbReference>
<dbReference type="Pfam" id="PF00239">
    <property type="entry name" value="Resolvase"/>
    <property type="match status" value="1"/>
</dbReference>
<keyword evidence="9" id="KW-1185">Reference proteome</keyword>
<dbReference type="GO" id="GO:0015074">
    <property type="term" value="P:DNA integration"/>
    <property type="evidence" value="ECO:0007669"/>
    <property type="project" value="UniProtKB-KW"/>
</dbReference>
<dbReference type="Pfam" id="PF07508">
    <property type="entry name" value="Recombinase"/>
    <property type="match status" value="1"/>
</dbReference>
<proteinExistence type="predicted"/>